<keyword evidence="2" id="KW-0472">Membrane</keyword>
<sequence length="281" mass="32024">MPQTTCAMNSGVKREQTWVEGVVGQHIYTHTHTHVGNESGKGLRRLLLVPVTSNFLVLLVYFLLPRYGQPSVSERSSAGRQAVSLASFSLHHHHHHHHHHQHHHHHTTTTTNIIFISHHHCSRARFGSHRVLFPLCLLSSPLPLFPPFPLALEDDKDERASPTRIHQRRPLPPPLSPRQLSWLLGAAMASVGHVQCDCESEISATMTRHHPSVHPSYFLLLPPLRPTKNADTSKRYIAAEEGEKGEREREKRHGLLRVSRERSKQSIDRTKEECLERMVVD</sequence>
<evidence type="ECO:0000313" key="4">
    <source>
        <dbReference type="Proteomes" id="UP001365128"/>
    </source>
</evidence>
<proteinExistence type="predicted"/>
<protein>
    <submittedName>
        <fullName evidence="3">Uncharacterized protein</fullName>
    </submittedName>
</protein>
<feature type="region of interest" description="Disordered" evidence="1">
    <location>
        <begin position="237"/>
        <end position="270"/>
    </location>
</feature>
<feature type="transmembrane region" description="Helical" evidence="2">
    <location>
        <begin position="46"/>
        <end position="64"/>
    </location>
</feature>
<organism evidence="3 4">
    <name type="scientific">Phyllosticta citricarpa</name>
    <dbReference type="NCBI Taxonomy" id="55181"/>
    <lineage>
        <taxon>Eukaryota</taxon>
        <taxon>Fungi</taxon>
        <taxon>Dikarya</taxon>
        <taxon>Ascomycota</taxon>
        <taxon>Pezizomycotina</taxon>
        <taxon>Dothideomycetes</taxon>
        <taxon>Dothideomycetes incertae sedis</taxon>
        <taxon>Botryosphaeriales</taxon>
        <taxon>Phyllostictaceae</taxon>
        <taxon>Phyllosticta</taxon>
    </lineage>
</organism>
<dbReference type="Proteomes" id="UP001365128">
    <property type="component" value="Unassembled WGS sequence"/>
</dbReference>
<name>A0ABR1MIC8_9PEZI</name>
<keyword evidence="2" id="KW-0812">Transmembrane</keyword>
<keyword evidence="4" id="KW-1185">Reference proteome</keyword>
<gene>
    <name evidence="3" type="ORF">IWX46DRAFT_455143</name>
</gene>
<reference evidence="3 4" key="1">
    <citation type="submission" date="2024-04" db="EMBL/GenBank/DDBJ databases">
        <title>Phyllosticta paracitricarpa is synonymous to the EU quarantine fungus P. citricarpa based on phylogenomic analyses.</title>
        <authorList>
            <consortium name="Lawrence Berkeley National Laboratory"/>
            <person name="Van Ingen-Buijs V.A."/>
            <person name="Van Westerhoven A.C."/>
            <person name="Haridas S."/>
            <person name="Skiadas P."/>
            <person name="Martin F."/>
            <person name="Groenewald J.Z."/>
            <person name="Crous P.W."/>
            <person name="Seidl M.F."/>
        </authorList>
    </citation>
    <scope>NUCLEOTIDE SEQUENCE [LARGE SCALE GENOMIC DNA]</scope>
    <source>
        <strain evidence="3 4">CBS 122670</strain>
    </source>
</reference>
<dbReference type="EMBL" id="JBBPDW010000009">
    <property type="protein sequence ID" value="KAK7549353.1"/>
    <property type="molecule type" value="Genomic_DNA"/>
</dbReference>
<comment type="caution">
    <text evidence="3">The sequence shown here is derived from an EMBL/GenBank/DDBJ whole genome shotgun (WGS) entry which is preliminary data.</text>
</comment>
<accession>A0ABR1MIC8</accession>
<feature type="region of interest" description="Disordered" evidence="1">
    <location>
        <begin position="90"/>
        <end position="109"/>
    </location>
</feature>
<evidence type="ECO:0000256" key="2">
    <source>
        <dbReference type="SAM" id="Phobius"/>
    </source>
</evidence>
<evidence type="ECO:0000313" key="3">
    <source>
        <dbReference type="EMBL" id="KAK7549353.1"/>
    </source>
</evidence>
<evidence type="ECO:0000256" key="1">
    <source>
        <dbReference type="SAM" id="MobiDB-lite"/>
    </source>
</evidence>
<keyword evidence="2" id="KW-1133">Transmembrane helix</keyword>
<feature type="compositionally biased region" description="Basic residues" evidence="1">
    <location>
        <begin position="90"/>
        <end position="107"/>
    </location>
</feature>